<dbReference type="Gene3D" id="3.30.60.230">
    <property type="entry name" value="Lsr2, dimerization domain"/>
    <property type="match status" value="1"/>
</dbReference>
<keyword evidence="3" id="KW-1185">Reference proteome</keyword>
<dbReference type="AlphaFoldDB" id="A0A562WQ12"/>
<dbReference type="InterPro" id="IPR024412">
    <property type="entry name" value="Lsr2_dim_dom"/>
</dbReference>
<evidence type="ECO:0000313" key="2">
    <source>
        <dbReference type="EMBL" id="TWJ32266.1"/>
    </source>
</evidence>
<gene>
    <name evidence="2" type="ORF">JD81_05841</name>
</gene>
<dbReference type="OrthoDB" id="4113332at2"/>
<comment type="caution">
    <text evidence="2">The sequence shown here is derived from an EMBL/GenBank/DDBJ whole genome shotgun (WGS) entry which is preliminary data.</text>
</comment>
<dbReference type="GO" id="GO:0003677">
    <property type="term" value="F:DNA binding"/>
    <property type="evidence" value="ECO:0007669"/>
    <property type="project" value="InterPro"/>
</dbReference>
<dbReference type="InterPro" id="IPR042261">
    <property type="entry name" value="Lsr2-like_dimerization"/>
</dbReference>
<accession>A0A562WQ12</accession>
<dbReference type="Proteomes" id="UP000319728">
    <property type="component" value="Unassembled WGS sequence"/>
</dbReference>
<sequence length="116" mass="13073">MATRTTSVVYDDLDGSTDEVGTYRFAFNGVRYEIDLSRPNFDRMAAAFQPFLAAARRLPKSTAGRQTGHATSADRRALNARVRQWWATHWQEHNLPEPRTRGAIPPAVRDAYNGAH</sequence>
<evidence type="ECO:0000259" key="1">
    <source>
        <dbReference type="Pfam" id="PF11774"/>
    </source>
</evidence>
<dbReference type="Pfam" id="PF11774">
    <property type="entry name" value="Lsr2"/>
    <property type="match status" value="1"/>
</dbReference>
<evidence type="ECO:0000313" key="3">
    <source>
        <dbReference type="Proteomes" id="UP000319728"/>
    </source>
</evidence>
<protein>
    <submittedName>
        <fullName evidence="2">Lsr2 protein</fullName>
    </submittedName>
</protein>
<dbReference type="RefSeq" id="WP_145821578.1">
    <property type="nucleotide sequence ID" value="NZ_AP023438.1"/>
</dbReference>
<organism evidence="2 3">
    <name type="scientific">Micromonospora sagamiensis</name>
    <dbReference type="NCBI Taxonomy" id="47875"/>
    <lineage>
        <taxon>Bacteria</taxon>
        <taxon>Bacillati</taxon>
        <taxon>Actinomycetota</taxon>
        <taxon>Actinomycetes</taxon>
        <taxon>Micromonosporales</taxon>
        <taxon>Micromonosporaceae</taxon>
        <taxon>Micromonospora</taxon>
    </lineage>
</organism>
<proteinExistence type="predicted"/>
<dbReference type="EMBL" id="VLLP01000001">
    <property type="protein sequence ID" value="TWJ32266.1"/>
    <property type="molecule type" value="Genomic_DNA"/>
</dbReference>
<name>A0A562WQ12_9ACTN</name>
<reference evidence="2 3" key="1">
    <citation type="submission" date="2019-07" db="EMBL/GenBank/DDBJ databases">
        <title>R&amp;d 2014.</title>
        <authorList>
            <person name="Klenk H.-P."/>
        </authorList>
    </citation>
    <scope>NUCLEOTIDE SEQUENCE [LARGE SCALE GENOMIC DNA]</scope>
    <source>
        <strain evidence="2 3">DSM 43912</strain>
    </source>
</reference>
<feature type="domain" description="Lsr2 dimerization" evidence="1">
    <location>
        <begin position="1"/>
        <end position="58"/>
    </location>
</feature>